<dbReference type="InterPro" id="IPR017946">
    <property type="entry name" value="PLC-like_Pdiesterase_TIM-brl"/>
</dbReference>
<dbReference type="PANTHER" id="PTHR46211">
    <property type="entry name" value="GLYCEROPHOSPHORYL DIESTER PHOSPHODIESTERASE"/>
    <property type="match status" value="1"/>
</dbReference>
<name>A0A512AZQ3_9BACT</name>
<dbReference type="GO" id="GO:0006629">
    <property type="term" value="P:lipid metabolic process"/>
    <property type="evidence" value="ECO:0007669"/>
    <property type="project" value="InterPro"/>
</dbReference>
<dbReference type="EMBL" id="BJYS01000021">
    <property type="protein sequence ID" value="GEO05195.1"/>
    <property type="molecule type" value="Genomic_DNA"/>
</dbReference>
<dbReference type="GO" id="GO:0008081">
    <property type="term" value="F:phosphoric diester hydrolase activity"/>
    <property type="evidence" value="ECO:0007669"/>
    <property type="project" value="InterPro"/>
</dbReference>
<dbReference type="OrthoDB" id="384721at2"/>
<gene>
    <name evidence="2" type="primary">glpQ_2</name>
    <name evidence="2" type="ORF">AAE02nite_28590</name>
</gene>
<keyword evidence="3" id="KW-1185">Reference proteome</keyword>
<accession>A0A512AZQ3</accession>
<reference evidence="2 3" key="1">
    <citation type="submission" date="2019-07" db="EMBL/GenBank/DDBJ databases">
        <title>Whole genome shotgun sequence of Adhaeribacter aerolatus NBRC 106133.</title>
        <authorList>
            <person name="Hosoyama A."/>
            <person name="Uohara A."/>
            <person name="Ohji S."/>
            <person name="Ichikawa N."/>
        </authorList>
    </citation>
    <scope>NUCLEOTIDE SEQUENCE [LARGE SCALE GENOMIC DNA]</scope>
    <source>
        <strain evidence="2 3">NBRC 106133</strain>
    </source>
</reference>
<dbReference type="Proteomes" id="UP000321532">
    <property type="component" value="Unassembled WGS sequence"/>
</dbReference>
<dbReference type="Pfam" id="PF03009">
    <property type="entry name" value="GDPD"/>
    <property type="match status" value="1"/>
</dbReference>
<proteinExistence type="predicted"/>
<evidence type="ECO:0000313" key="2">
    <source>
        <dbReference type="EMBL" id="GEO05195.1"/>
    </source>
</evidence>
<dbReference type="PANTHER" id="PTHR46211:SF14">
    <property type="entry name" value="GLYCEROPHOSPHODIESTER PHOSPHODIESTERASE"/>
    <property type="match status" value="1"/>
</dbReference>
<protein>
    <submittedName>
        <fullName evidence="2">Glycerophosphoryl diester phosphodiesterase</fullName>
    </submittedName>
</protein>
<dbReference type="PROSITE" id="PS51704">
    <property type="entry name" value="GP_PDE"/>
    <property type="match status" value="1"/>
</dbReference>
<dbReference type="AlphaFoldDB" id="A0A512AZQ3"/>
<dbReference type="InterPro" id="IPR030395">
    <property type="entry name" value="GP_PDE_dom"/>
</dbReference>
<sequence length="280" mass="32304">MQKSFPDFYKEGHRGARGLMPENTIPGMYKAVDAGANILEVDVYITKDQQVVITHDPYVNPNYMLLPTGEEIPKEEAKKYVLHQMNYADIRQFDVGSKPYPAFPQQQKLKTYMPLLGELIDSVDNYTAAKKLKPVIYNIEIKANPQYDGVYQPEPATLVRKVMEVVNSRKLPNSRFYIQSFDIRQIQEVHRSYPEVIIGFLTDKKEMTFEQNLEQIGFQPHIYSPHYKLVTAELVQKCHARGIKCVPWTVNDLAEMKTLQALGVDGIITDYPNYFSQLNY</sequence>
<feature type="domain" description="GP-PDE" evidence="1">
    <location>
        <begin position="8"/>
        <end position="279"/>
    </location>
</feature>
<comment type="caution">
    <text evidence="2">The sequence shown here is derived from an EMBL/GenBank/DDBJ whole genome shotgun (WGS) entry which is preliminary data.</text>
</comment>
<dbReference type="Gene3D" id="3.20.20.190">
    <property type="entry name" value="Phosphatidylinositol (PI) phosphodiesterase"/>
    <property type="match status" value="1"/>
</dbReference>
<evidence type="ECO:0000313" key="3">
    <source>
        <dbReference type="Proteomes" id="UP000321532"/>
    </source>
</evidence>
<dbReference type="SUPFAM" id="SSF51695">
    <property type="entry name" value="PLC-like phosphodiesterases"/>
    <property type="match status" value="1"/>
</dbReference>
<organism evidence="2 3">
    <name type="scientific">Adhaeribacter aerolatus</name>
    <dbReference type="NCBI Taxonomy" id="670289"/>
    <lineage>
        <taxon>Bacteria</taxon>
        <taxon>Pseudomonadati</taxon>
        <taxon>Bacteroidota</taxon>
        <taxon>Cytophagia</taxon>
        <taxon>Cytophagales</taxon>
        <taxon>Hymenobacteraceae</taxon>
        <taxon>Adhaeribacter</taxon>
    </lineage>
</organism>
<evidence type="ECO:0000259" key="1">
    <source>
        <dbReference type="PROSITE" id="PS51704"/>
    </source>
</evidence>